<keyword evidence="2 5" id="KW-0812">Transmembrane</keyword>
<feature type="transmembrane region" description="Helical" evidence="5">
    <location>
        <begin position="120"/>
        <end position="137"/>
    </location>
</feature>
<feature type="transmembrane region" description="Helical" evidence="5">
    <location>
        <begin position="15"/>
        <end position="46"/>
    </location>
</feature>
<dbReference type="GO" id="GO:0016874">
    <property type="term" value="F:ligase activity"/>
    <property type="evidence" value="ECO:0007669"/>
    <property type="project" value="UniProtKB-KW"/>
</dbReference>
<dbReference type="InterPro" id="IPR007016">
    <property type="entry name" value="O-antigen_ligase-rel_domated"/>
</dbReference>
<feature type="transmembrane region" description="Helical" evidence="5">
    <location>
        <begin position="343"/>
        <end position="367"/>
    </location>
</feature>
<feature type="transmembrane region" description="Helical" evidence="5">
    <location>
        <begin position="232"/>
        <end position="249"/>
    </location>
</feature>
<dbReference type="Proteomes" id="UP000662783">
    <property type="component" value="Chromosome"/>
</dbReference>
<comment type="subcellular location">
    <subcellularLocation>
        <location evidence="1">Membrane</location>
        <topology evidence="1">Multi-pass membrane protein</topology>
    </subcellularLocation>
</comment>
<evidence type="ECO:0000256" key="1">
    <source>
        <dbReference type="ARBA" id="ARBA00004141"/>
    </source>
</evidence>
<evidence type="ECO:0000259" key="6">
    <source>
        <dbReference type="Pfam" id="PF04932"/>
    </source>
</evidence>
<dbReference type="EMBL" id="CP070608">
    <property type="protein sequence ID" value="QSE98399.1"/>
    <property type="molecule type" value="Genomic_DNA"/>
</dbReference>
<feature type="transmembrane region" description="Helical" evidence="5">
    <location>
        <begin position="90"/>
        <end position="108"/>
    </location>
</feature>
<gene>
    <name evidence="7" type="ORF">JR347_04800</name>
</gene>
<evidence type="ECO:0000256" key="4">
    <source>
        <dbReference type="ARBA" id="ARBA00023136"/>
    </source>
</evidence>
<keyword evidence="4 5" id="KW-0472">Membrane</keyword>
<feature type="domain" description="O-antigen ligase-related" evidence="6">
    <location>
        <begin position="191"/>
        <end position="358"/>
    </location>
</feature>
<dbReference type="PANTHER" id="PTHR37422">
    <property type="entry name" value="TEICHURONIC ACID BIOSYNTHESIS PROTEIN TUAE"/>
    <property type="match status" value="1"/>
</dbReference>
<organism evidence="7 8">
    <name type="scientific">Fulvivirga lutea</name>
    <dbReference type="NCBI Taxonomy" id="2810512"/>
    <lineage>
        <taxon>Bacteria</taxon>
        <taxon>Pseudomonadati</taxon>
        <taxon>Bacteroidota</taxon>
        <taxon>Cytophagia</taxon>
        <taxon>Cytophagales</taxon>
        <taxon>Fulvivirgaceae</taxon>
        <taxon>Fulvivirga</taxon>
    </lineage>
</organism>
<name>A0A974WH13_9BACT</name>
<feature type="transmembrane region" description="Helical" evidence="5">
    <location>
        <begin position="373"/>
        <end position="389"/>
    </location>
</feature>
<evidence type="ECO:0000256" key="3">
    <source>
        <dbReference type="ARBA" id="ARBA00022989"/>
    </source>
</evidence>
<reference evidence="7" key="1">
    <citation type="submission" date="2021-02" db="EMBL/GenBank/DDBJ databases">
        <title>Fulvivirga sp. S481 isolated from sea water.</title>
        <authorList>
            <person name="Bae S.S."/>
            <person name="Baek K."/>
        </authorList>
    </citation>
    <scope>NUCLEOTIDE SEQUENCE</scope>
    <source>
        <strain evidence="7">S481</strain>
    </source>
</reference>
<dbReference type="KEGG" id="fuv:JR347_04800"/>
<sequence>MNQLLSKIKRNQVNFWLLSIAIIAFLFGQAKLANLLIIAMVVFWLIDKDLMSKIKNAFNKKATLFLISYFILTVLGLVHSYDLSEGFKFVEMRLLILLLPVVIVTVNFNEIQFKNIKKTFVYGCVAVLIFGLFNSTIEYWESGDSGFFFNDNLTSIVGIQAAYFAIIVNVSIILAVSFLLDNYKKYYLYPAILFLITCELLLATRISILTLALLVIIFMVYLGSKYKGKTTIPLLLTLLTLFVIGIMSFPQTYNRFKSMFSSFEYQFDNPNPVNHFNAEVSSENWNGLTLRLALWECGWEVIKTDFWLGVGTGDYESSFNAQLEKVNFKYAQAMNFGVHNQYLYTWISFGLFGLIIFIASIMGLFVLAYKNNNYVFILVLGAFCMAFLTENVLNRYYGILPFALLLSIIFYSKKTSD</sequence>
<feature type="transmembrane region" description="Helical" evidence="5">
    <location>
        <begin position="157"/>
        <end position="180"/>
    </location>
</feature>
<dbReference type="AlphaFoldDB" id="A0A974WH13"/>
<keyword evidence="3 5" id="KW-1133">Transmembrane helix</keyword>
<evidence type="ECO:0000256" key="2">
    <source>
        <dbReference type="ARBA" id="ARBA00022692"/>
    </source>
</evidence>
<keyword evidence="8" id="KW-1185">Reference proteome</keyword>
<evidence type="ECO:0000313" key="8">
    <source>
        <dbReference type="Proteomes" id="UP000662783"/>
    </source>
</evidence>
<protein>
    <submittedName>
        <fullName evidence="7">O-antigen ligase family protein</fullName>
    </submittedName>
</protein>
<evidence type="ECO:0000313" key="7">
    <source>
        <dbReference type="EMBL" id="QSE98399.1"/>
    </source>
</evidence>
<keyword evidence="7" id="KW-0436">Ligase</keyword>
<accession>A0A974WH13</accession>
<evidence type="ECO:0000256" key="5">
    <source>
        <dbReference type="SAM" id="Phobius"/>
    </source>
</evidence>
<dbReference type="RefSeq" id="WP_205722913.1">
    <property type="nucleotide sequence ID" value="NZ_CP070608.1"/>
</dbReference>
<feature type="transmembrane region" description="Helical" evidence="5">
    <location>
        <begin position="396"/>
        <end position="412"/>
    </location>
</feature>
<feature type="transmembrane region" description="Helical" evidence="5">
    <location>
        <begin position="192"/>
        <end position="220"/>
    </location>
</feature>
<dbReference type="PANTHER" id="PTHR37422:SF13">
    <property type="entry name" value="LIPOPOLYSACCHARIDE BIOSYNTHESIS PROTEIN PA4999-RELATED"/>
    <property type="match status" value="1"/>
</dbReference>
<proteinExistence type="predicted"/>
<dbReference type="GO" id="GO:0016020">
    <property type="term" value="C:membrane"/>
    <property type="evidence" value="ECO:0007669"/>
    <property type="project" value="UniProtKB-SubCell"/>
</dbReference>
<dbReference type="InterPro" id="IPR051533">
    <property type="entry name" value="WaaL-like"/>
</dbReference>
<feature type="transmembrane region" description="Helical" evidence="5">
    <location>
        <begin position="58"/>
        <end position="78"/>
    </location>
</feature>
<dbReference type="Pfam" id="PF04932">
    <property type="entry name" value="Wzy_C"/>
    <property type="match status" value="1"/>
</dbReference>